<dbReference type="InterPro" id="IPR048365">
    <property type="entry name" value="TNP-like_RNaseH_N"/>
</dbReference>
<dbReference type="InterPro" id="IPR048366">
    <property type="entry name" value="TNP-like_GBD"/>
</dbReference>
<keyword evidence="7" id="KW-0175">Coiled coil</keyword>
<protein>
    <submittedName>
        <fullName evidence="14">THAP-type domain-containing protein</fullName>
    </submittedName>
</protein>
<evidence type="ECO:0000256" key="2">
    <source>
        <dbReference type="ARBA" id="ARBA00006177"/>
    </source>
</evidence>
<feature type="non-terminal residue" evidence="14">
    <location>
        <position position="713"/>
    </location>
</feature>
<evidence type="ECO:0000259" key="13">
    <source>
        <dbReference type="PROSITE" id="PS50950"/>
    </source>
</evidence>
<name>A0A6G0VT00_APHCR</name>
<dbReference type="Pfam" id="PF12017">
    <property type="entry name" value="Tnp_P_element"/>
    <property type="match status" value="1"/>
</dbReference>
<dbReference type="AlphaFoldDB" id="A0A6G0VT00"/>
<evidence type="ECO:0000256" key="10">
    <source>
        <dbReference type="ARBA" id="ARBA00023242"/>
    </source>
</evidence>
<evidence type="ECO:0000256" key="4">
    <source>
        <dbReference type="ARBA" id="ARBA00022771"/>
    </source>
</evidence>
<keyword evidence="6" id="KW-0805">Transcription regulation</keyword>
<gene>
    <name evidence="14" type="ORF">FWK35_00031518</name>
</gene>
<organism evidence="14 15">
    <name type="scientific">Aphis craccivora</name>
    <name type="common">Cowpea aphid</name>
    <dbReference type="NCBI Taxonomy" id="307492"/>
    <lineage>
        <taxon>Eukaryota</taxon>
        <taxon>Metazoa</taxon>
        <taxon>Ecdysozoa</taxon>
        <taxon>Arthropoda</taxon>
        <taxon>Hexapoda</taxon>
        <taxon>Insecta</taxon>
        <taxon>Pterygota</taxon>
        <taxon>Neoptera</taxon>
        <taxon>Paraneoptera</taxon>
        <taxon>Hemiptera</taxon>
        <taxon>Sternorrhyncha</taxon>
        <taxon>Aphidomorpha</taxon>
        <taxon>Aphidoidea</taxon>
        <taxon>Aphididae</taxon>
        <taxon>Aphidini</taxon>
        <taxon>Aphis</taxon>
        <taxon>Aphis</taxon>
    </lineage>
</organism>
<evidence type="ECO:0000256" key="3">
    <source>
        <dbReference type="ARBA" id="ARBA00022723"/>
    </source>
</evidence>
<comment type="caution">
    <text evidence="14">The sequence shown here is derived from an EMBL/GenBank/DDBJ whole genome shotgun (WGS) entry which is preliminary data.</text>
</comment>
<dbReference type="InterPro" id="IPR026516">
    <property type="entry name" value="THAP1/10"/>
</dbReference>
<evidence type="ECO:0000256" key="7">
    <source>
        <dbReference type="ARBA" id="ARBA00023054"/>
    </source>
</evidence>
<evidence type="ECO:0000313" key="15">
    <source>
        <dbReference type="Proteomes" id="UP000478052"/>
    </source>
</evidence>
<evidence type="ECO:0000313" key="14">
    <source>
        <dbReference type="EMBL" id="KAF0708125.1"/>
    </source>
</evidence>
<evidence type="ECO:0000256" key="5">
    <source>
        <dbReference type="ARBA" id="ARBA00022833"/>
    </source>
</evidence>
<comment type="similarity">
    <text evidence="2">Belongs to the THAP1 family.</text>
</comment>
<evidence type="ECO:0000256" key="6">
    <source>
        <dbReference type="ARBA" id="ARBA00023015"/>
    </source>
</evidence>
<proteinExistence type="inferred from homology"/>
<dbReference type="GO" id="GO:0005654">
    <property type="term" value="C:nucleoplasm"/>
    <property type="evidence" value="ECO:0007669"/>
    <property type="project" value="UniProtKB-SubCell"/>
</dbReference>
<keyword evidence="10" id="KW-0539">Nucleus</keyword>
<dbReference type="PROSITE" id="PS50950">
    <property type="entry name" value="ZF_THAP"/>
    <property type="match status" value="1"/>
</dbReference>
<dbReference type="OrthoDB" id="6625162at2759"/>
<dbReference type="Pfam" id="PF21788">
    <property type="entry name" value="TNP-like_GBD"/>
    <property type="match status" value="1"/>
</dbReference>
<dbReference type="PANTHER" id="PTHR46600:SF1">
    <property type="entry name" value="THAP DOMAIN-CONTAINING PROTEIN 1"/>
    <property type="match status" value="1"/>
</dbReference>
<evidence type="ECO:0000256" key="9">
    <source>
        <dbReference type="ARBA" id="ARBA00023163"/>
    </source>
</evidence>
<dbReference type="SUPFAM" id="SSF57716">
    <property type="entry name" value="Glucocorticoid receptor-like (DNA-binding domain)"/>
    <property type="match status" value="1"/>
</dbReference>
<dbReference type="Proteomes" id="UP000478052">
    <property type="component" value="Unassembled WGS sequence"/>
</dbReference>
<evidence type="ECO:0000256" key="12">
    <source>
        <dbReference type="PROSITE-ProRule" id="PRU00309"/>
    </source>
</evidence>
<dbReference type="InterPro" id="IPR038441">
    <property type="entry name" value="THAP_Znf_sf"/>
</dbReference>
<dbReference type="GO" id="GO:0008270">
    <property type="term" value="F:zinc ion binding"/>
    <property type="evidence" value="ECO:0007669"/>
    <property type="project" value="UniProtKB-KW"/>
</dbReference>
<evidence type="ECO:0000256" key="11">
    <source>
        <dbReference type="ARBA" id="ARBA00023306"/>
    </source>
</evidence>
<dbReference type="GO" id="GO:0043565">
    <property type="term" value="F:sequence-specific DNA binding"/>
    <property type="evidence" value="ECO:0007669"/>
    <property type="project" value="InterPro"/>
</dbReference>
<dbReference type="PANTHER" id="PTHR46600">
    <property type="entry name" value="THAP DOMAIN-CONTAINING"/>
    <property type="match status" value="1"/>
</dbReference>
<dbReference type="Pfam" id="PF05485">
    <property type="entry name" value="THAP"/>
    <property type="match status" value="1"/>
</dbReference>
<dbReference type="Pfam" id="PF21787">
    <property type="entry name" value="TNP-like_RNaseH_N"/>
    <property type="match status" value="1"/>
</dbReference>
<evidence type="ECO:0000256" key="1">
    <source>
        <dbReference type="ARBA" id="ARBA00004642"/>
    </source>
</evidence>
<feature type="domain" description="THAP-type" evidence="13">
    <location>
        <begin position="1"/>
        <end position="90"/>
    </location>
</feature>
<accession>A0A6G0VT00</accession>
<keyword evidence="9" id="KW-0804">Transcription</keyword>
<evidence type="ECO:0000256" key="8">
    <source>
        <dbReference type="ARBA" id="ARBA00023125"/>
    </source>
</evidence>
<dbReference type="SMART" id="SM00980">
    <property type="entry name" value="THAP"/>
    <property type="match status" value="1"/>
</dbReference>
<dbReference type="SMART" id="SM00692">
    <property type="entry name" value="DM3"/>
    <property type="match status" value="1"/>
</dbReference>
<keyword evidence="4 12" id="KW-0863">Zinc-finger</keyword>
<sequence length="713" mass="81574">MVAKCCIVGCTSGYKSNTEKVSQFSAPKDTGLRQKWQKAIPRKNFVVNDKTYVCSKHFSEEDIVQYWESGGIKIQYTRCRSREGAVPSIFPGPSYLSKPNKQPRKPPCLRQASDCKLNISKSLDSDHNASSKAELTNILPVEDNLFHDLNQPELFQCPTAWILIECDKKEEFCIATLNVVGEVPTVEKCIKVNKDCQVSFWINGQQFGSDELGIIPNKSVTQFNDNIKTFELILVCQGGPSAKQFPIFSEALCTTSSVGLLRHNECEAIIKTKSNCCPKCKCLKNILRLRNKRKASGCEQKLEVTPTKKKKIDIVRKRANNNRRTVVRKNKKIISQKKKLDLVQNEMSDYSGSIEDKLKKLTINESQNSLIMECFAAAKVKNSRNRHYSENWLMLCLLFNIRSPTAYKYLRTTELLPLPHPKTVRKYLSSIKTTCGFDQDFLSLLEKKINQMTEMAKHGVLLFDSISLRKSLAVNSSNLTYRGLEDFGDEDNSDHHKEYVDHALVFMWQSLSSNFYQTIGCFASKGEVKGVMIAQLVLRAIGSLENIGIFVDGIICDGATTNRKMWKELGIDSSKNNLRNYFQHPCDPKRKVYAFSDFVHLFKRVRNRLYNNKCLQLNSQSNQIVWKYFEEVYKEDIKNPGNLRIIPKITPHHLHLTPMAKMRVRLCTQVLSSSMAQAMKYYKNKGVLTLKGSEETAKFTEFWNSLFDNFNRN</sequence>
<dbReference type="InterPro" id="IPR006612">
    <property type="entry name" value="THAP_Znf"/>
</dbReference>
<keyword evidence="5" id="KW-0862">Zinc</keyword>
<dbReference type="Gene3D" id="6.20.210.20">
    <property type="entry name" value="THAP domain"/>
    <property type="match status" value="1"/>
</dbReference>
<dbReference type="InterPro" id="IPR021896">
    <property type="entry name" value="THAP9-like_HTH"/>
</dbReference>
<keyword evidence="3" id="KW-0479">Metal-binding</keyword>
<keyword evidence="15" id="KW-1185">Reference proteome</keyword>
<comment type="subcellular location">
    <subcellularLocation>
        <location evidence="1">Nucleus</location>
        <location evidence="1">Nucleoplasm</location>
    </subcellularLocation>
</comment>
<keyword evidence="11" id="KW-0131">Cell cycle</keyword>
<dbReference type="EMBL" id="VUJU01012275">
    <property type="protein sequence ID" value="KAF0708125.1"/>
    <property type="molecule type" value="Genomic_DNA"/>
</dbReference>
<keyword evidence="8 12" id="KW-0238">DNA-binding</keyword>
<reference evidence="14 15" key="1">
    <citation type="submission" date="2019-08" db="EMBL/GenBank/DDBJ databases">
        <title>Whole genome of Aphis craccivora.</title>
        <authorList>
            <person name="Voronova N.V."/>
            <person name="Shulinski R.S."/>
            <person name="Bandarenka Y.V."/>
            <person name="Zhorov D.G."/>
            <person name="Warner D."/>
        </authorList>
    </citation>
    <scope>NUCLEOTIDE SEQUENCE [LARGE SCALE GENOMIC DNA]</scope>
    <source>
        <strain evidence="14">180601</strain>
        <tissue evidence="14">Whole Body</tissue>
    </source>
</reference>